<dbReference type="NCBIfam" id="TIGR00752">
    <property type="entry name" value="slp"/>
    <property type="match status" value="1"/>
</dbReference>
<dbReference type="AlphaFoldDB" id="A0AA94JC62"/>
<dbReference type="InterPro" id="IPR004658">
    <property type="entry name" value="OMP_Slp"/>
</dbReference>
<dbReference type="EMBL" id="PIPS01000005">
    <property type="protein sequence ID" value="RUO39961.1"/>
    <property type="molecule type" value="Genomic_DNA"/>
</dbReference>
<dbReference type="Proteomes" id="UP000286680">
    <property type="component" value="Unassembled WGS sequence"/>
</dbReference>
<name>A0AA94JC62_9GAMM</name>
<dbReference type="GO" id="GO:0019867">
    <property type="term" value="C:outer membrane"/>
    <property type="evidence" value="ECO:0007669"/>
    <property type="project" value="InterPro"/>
</dbReference>
<evidence type="ECO:0000313" key="3">
    <source>
        <dbReference type="Proteomes" id="UP000286680"/>
    </source>
</evidence>
<evidence type="ECO:0000313" key="2">
    <source>
        <dbReference type="EMBL" id="RUO39961.1"/>
    </source>
</evidence>
<dbReference type="RefSeq" id="WP_105306881.1">
    <property type="nucleotide sequence ID" value="NZ_PIPS01000005.1"/>
</dbReference>
<dbReference type="PROSITE" id="PS51257">
    <property type="entry name" value="PROKAR_LIPOPROTEIN"/>
    <property type="match status" value="1"/>
</dbReference>
<dbReference type="PIRSF" id="PIRSF004982">
    <property type="entry name" value="SlP"/>
    <property type="match status" value="1"/>
</dbReference>
<sequence>MKNSLIFVTALLLAGCTTIPEPINTAEDVPLVSYSAALNNPEQVVGQQARWGGVIADVRNAEDETIIEMVNFSLKSWGRPLVSDDSNGRFLAIIDGFVDPEVYQPGRSLTVLGTVQETRIGKIDEYTYRYPVLKATGYYLWPKEKPKIEAQIDYSPLWFRHNFYAPYPYRPYYIPRPPISNDGGSDKNSGSPSKNRH</sequence>
<protein>
    <submittedName>
        <fullName evidence="2">Starvation-inducible protein</fullName>
    </submittedName>
</protein>
<gene>
    <name evidence="2" type="ORF">CWE23_12905</name>
</gene>
<keyword evidence="3" id="KW-1185">Reference proteome</keyword>
<reference evidence="3" key="1">
    <citation type="journal article" date="2018" name="Front. Microbiol.">
        <title>Genome-Based Analysis Reveals the Taxonomy and Diversity of the Family Idiomarinaceae.</title>
        <authorList>
            <person name="Liu Y."/>
            <person name="Lai Q."/>
            <person name="Shao Z."/>
        </authorList>
    </citation>
    <scope>NUCLEOTIDE SEQUENCE [LARGE SCALE GENOMIC DNA]</scope>
    <source>
        <strain evidence="3">SN-14</strain>
    </source>
</reference>
<dbReference type="Pfam" id="PF03843">
    <property type="entry name" value="Slp"/>
    <property type="match status" value="1"/>
</dbReference>
<evidence type="ECO:0000256" key="1">
    <source>
        <dbReference type="SAM" id="MobiDB-lite"/>
    </source>
</evidence>
<comment type="caution">
    <text evidence="2">The sequence shown here is derived from an EMBL/GenBank/DDBJ whole genome shotgun (WGS) entry which is preliminary data.</text>
</comment>
<organism evidence="2 3">
    <name type="scientific">Idiomarina aquatica</name>
    <dbReference type="NCBI Taxonomy" id="1327752"/>
    <lineage>
        <taxon>Bacteria</taxon>
        <taxon>Pseudomonadati</taxon>
        <taxon>Pseudomonadota</taxon>
        <taxon>Gammaproteobacteria</taxon>
        <taxon>Alteromonadales</taxon>
        <taxon>Idiomarinaceae</taxon>
        <taxon>Idiomarina</taxon>
    </lineage>
</organism>
<feature type="region of interest" description="Disordered" evidence="1">
    <location>
        <begin position="178"/>
        <end position="197"/>
    </location>
</feature>
<proteinExistence type="predicted"/>
<accession>A0AA94JC62</accession>
<dbReference type="PANTHER" id="PTHR37530:SF1">
    <property type="entry name" value="OUTER MEMBRANE PROTEIN SLP"/>
    <property type="match status" value="1"/>
</dbReference>
<dbReference type="PANTHER" id="PTHR37530">
    <property type="entry name" value="OUTER MEMBRANE PROTEIN SLP"/>
    <property type="match status" value="1"/>
</dbReference>